<dbReference type="AlphaFoldDB" id="A0AAD9YNG3"/>
<dbReference type="Proteomes" id="UP001281614">
    <property type="component" value="Unassembled WGS sequence"/>
</dbReference>
<dbReference type="EMBL" id="VYYT01000069">
    <property type="protein sequence ID" value="KAK2772278.1"/>
    <property type="molecule type" value="Genomic_DNA"/>
</dbReference>
<comment type="caution">
    <text evidence="2">The sequence shown here is derived from an EMBL/GenBank/DDBJ whole genome shotgun (WGS) entry which is preliminary data.</text>
</comment>
<sequence>MNYSPRYSLFFKGLSVVAVLLLWGISFLNGTVSALFAAVWTGSLGESGPLVVNYTGVPIVDYPIALLVAFFFKGTDGSNEAYQLFLFDAYSTLQTAFVWLNIESIRAGARSPWLKR</sequence>
<evidence type="ECO:0000313" key="3">
    <source>
        <dbReference type="Proteomes" id="UP001281614"/>
    </source>
</evidence>
<accession>A0AAD9YNG3</accession>
<organism evidence="2 3">
    <name type="scientific">Colletotrichum kahawae</name>
    <name type="common">Coffee berry disease fungus</name>
    <dbReference type="NCBI Taxonomy" id="34407"/>
    <lineage>
        <taxon>Eukaryota</taxon>
        <taxon>Fungi</taxon>
        <taxon>Dikarya</taxon>
        <taxon>Ascomycota</taxon>
        <taxon>Pezizomycotina</taxon>
        <taxon>Sordariomycetes</taxon>
        <taxon>Hypocreomycetidae</taxon>
        <taxon>Glomerellales</taxon>
        <taxon>Glomerellaceae</taxon>
        <taxon>Colletotrichum</taxon>
        <taxon>Colletotrichum gloeosporioides species complex</taxon>
    </lineage>
</organism>
<keyword evidence="1" id="KW-0812">Transmembrane</keyword>
<reference evidence="2" key="1">
    <citation type="submission" date="2023-02" db="EMBL/GenBank/DDBJ databases">
        <title>Colletotrichum kahawae CIFC_Que2 genome sequencing and assembly.</title>
        <authorList>
            <person name="Baroncelli R."/>
        </authorList>
    </citation>
    <scope>NUCLEOTIDE SEQUENCE</scope>
    <source>
        <strain evidence="2">CIFC_Que2</strain>
    </source>
</reference>
<evidence type="ECO:0000256" key="1">
    <source>
        <dbReference type="SAM" id="Phobius"/>
    </source>
</evidence>
<gene>
    <name evidence="2" type="ORF">CKAH01_13981</name>
</gene>
<keyword evidence="3" id="KW-1185">Reference proteome</keyword>
<feature type="transmembrane region" description="Helical" evidence="1">
    <location>
        <begin position="53"/>
        <end position="72"/>
    </location>
</feature>
<keyword evidence="1" id="KW-1133">Transmembrane helix</keyword>
<protein>
    <submittedName>
        <fullName evidence="2">Uncharacterized protein</fullName>
    </submittedName>
</protein>
<keyword evidence="1" id="KW-0472">Membrane</keyword>
<name>A0AAD9YNG3_COLKA</name>
<proteinExistence type="predicted"/>
<evidence type="ECO:0000313" key="2">
    <source>
        <dbReference type="EMBL" id="KAK2772278.1"/>
    </source>
</evidence>